<evidence type="ECO:0000313" key="10">
    <source>
        <dbReference type="Proteomes" id="UP000553059"/>
    </source>
</evidence>
<evidence type="ECO:0000256" key="5">
    <source>
        <dbReference type="ARBA" id="ARBA00023172"/>
    </source>
</evidence>
<dbReference type="InterPro" id="IPR011010">
    <property type="entry name" value="DNA_brk_join_enz"/>
</dbReference>
<dbReference type="InterPro" id="IPR050090">
    <property type="entry name" value="Tyrosine_recombinase_XerCD"/>
</dbReference>
<evidence type="ECO:0000256" key="2">
    <source>
        <dbReference type="ARBA" id="ARBA00008857"/>
    </source>
</evidence>
<sequence>MEGHVRKRGEKWYYSFEASSVDGKRKRIERVGGRTKKEAEAALRKALQEYENSGLHFEPSEISVSDYMDYWYKNYVLVNCKYNTQQAYEVIIRVHVKPQLGIYKLKAMTPAIIQEFVNGKFISGLSRHSLINIISVLSGAFDYAVYPAQFIKDNPMRYVKLPRYEHTKEEIDRRVIPDDEFDQIVERFPADTPYYIPILIGYHTGCRIGEAMALTWEDVDMDRRIISINKLIYKRKPSWYFGATKTKSSIRDIKVGKTLINALKQHKKQQSENRLKYGPHYVQQYEIEEKGGKDILRRILSLPVSVYPGVMKPVDMVCTKENGEIVTPDTFKYASRVIHYELGILFNFHSLRHTHATTLIENGANMKDVQKRLGHTRLSTTMDTYTHPTEKMANDTVEIFEKHVCQRKKNSVGKPLANNT</sequence>
<dbReference type="GO" id="GO:0003677">
    <property type="term" value="F:DNA binding"/>
    <property type="evidence" value="ECO:0007669"/>
    <property type="project" value="UniProtKB-UniRule"/>
</dbReference>
<evidence type="ECO:0000256" key="6">
    <source>
        <dbReference type="PROSITE-ProRule" id="PRU01248"/>
    </source>
</evidence>
<dbReference type="Pfam" id="PF14659">
    <property type="entry name" value="Phage_int_SAM_3"/>
    <property type="match status" value="1"/>
</dbReference>
<dbReference type="GO" id="GO:0015074">
    <property type="term" value="P:DNA integration"/>
    <property type="evidence" value="ECO:0007669"/>
    <property type="project" value="UniProtKB-KW"/>
</dbReference>
<feature type="domain" description="Tyr recombinase" evidence="7">
    <location>
        <begin position="171"/>
        <end position="398"/>
    </location>
</feature>
<dbReference type="PANTHER" id="PTHR30349:SF64">
    <property type="entry name" value="PROPHAGE INTEGRASE INTD-RELATED"/>
    <property type="match status" value="1"/>
</dbReference>
<dbReference type="PROSITE" id="PS51900">
    <property type="entry name" value="CB"/>
    <property type="match status" value="1"/>
</dbReference>
<keyword evidence="5" id="KW-0233">DNA recombination</keyword>
<dbReference type="InterPro" id="IPR010998">
    <property type="entry name" value="Integrase_recombinase_N"/>
</dbReference>
<dbReference type="SUPFAM" id="SSF56349">
    <property type="entry name" value="DNA breaking-rejoining enzymes"/>
    <property type="match status" value="1"/>
</dbReference>
<dbReference type="Gene3D" id="1.10.150.130">
    <property type="match status" value="1"/>
</dbReference>
<dbReference type="AlphaFoldDB" id="A0A7C6Z3U0"/>
<proteinExistence type="inferred from homology"/>
<evidence type="ECO:0000256" key="4">
    <source>
        <dbReference type="ARBA" id="ARBA00023125"/>
    </source>
</evidence>
<gene>
    <name evidence="9" type="ORF">GX523_06805</name>
</gene>
<evidence type="ECO:0000313" key="9">
    <source>
        <dbReference type="EMBL" id="HHY26445.1"/>
    </source>
</evidence>
<protein>
    <submittedName>
        <fullName evidence="9">Site-specific integrase</fullName>
    </submittedName>
</protein>
<dbReference type="InterPro" id="IPR002104">
    <property type="entry name" value="Integrase_catalytic"/>
</dbReference>
<keyword evidence="4 6" id="KW-0238">DNA-binding</keyword>
<accession>A0A7C6Z3U0</accession>
<dbReference type="EMBL" id="DUTF01000154">
    <property type="protein sequence ID" value="HHY26445.1"/>
    <property type="molecule type" value="Genomic_DNA"/>
</dbReference>
<comment type="similarity">
    <text evidence="2">Belongs to the 'phage' integrase family.</text>
</comment>
<dbReference type="Pfam" id="PF00589">
    <property type="entry name" value="Phage_integrase"/>
    <property type="match status" value="1"/>
</dbReference>
<reference evidence="9 10" key="1">
    <citation type="journal article" date="2020" name="Biotechnol. Biofuels">
        <title>New insights from the biogas microbiome by comprehensive genome-resolved metagenomics of nearly 1600 species originating from multiple anaerobic digesters.</title>
        <authorList>
            <person name="Campanaro S."/>
            <person name="Treu L."/>
            <person name="Rodriguez-R L.M."/>
            <person name="Kovalovszki A."/>
            <person name="Ziels R.M."/>
            <person name="Maus I."/>
            <person name="Zhu X."/>
            <person name="Kougias P.G."/>
            <person name="Basile A."/>
            <person name="Luo G."/>
            <person name="Schluter A."/>
            <person name="Konstantinidis K.T."/>
            <person name="Angelidaki I."/>
        </authorList>
    </citation>
    <scope>NUCLEOTIDE SEQUENCE [LARGE SCALE GENOMIC DNA]</scope>
    <source>
        <strain evidence="9">AS05jafATM_4</strain>
    </source>
</reference>
<dbReference type="PANTHER" id="PTHR30349">
    <property type="entry name" value="PHAGE INTEGRASE-RELATED"/>
    <property type="match status" value="1"/>
</dbReference>
<keyword evidence="3" id="KW-0229">DNA integration</keyword>
<organism evidence="9 10">
    <name type="scientific">Desulfitobacterium dehalogenans</name>
    <dbReference type="NCBI Taxonomy" id="36854"/>
    <lineage>
        <taxon>Bacteria</taxon>
        <taxon>Bacillati</taxon>
        <taxon>Bacillota</taxon>
        <taxon>Clostridia</taxon>
        <taxon>Eubacteriales</taxon>
        <taxon>Desulfitobacteriaceae</taxon>
        <taxon>Desulfitobacterium</taxon>
    </lineage>
</organism>
<comment type="function">
    <text evidence="1">Site-specific tyrosine recombinase, which acts by catalyzing the cutting and rejoining of the recombining DNA molecules.</text>
</comment>
<evidence type="ECO:0000259" key="8">
    <source>
        <dbReference type="PROSITE" id="PS51900"/>
    </source>
</evidence>
<dbReference type="InterPro" id="IPR044068">
    <property type="entry name" value="CB"/>
</dbReference>
<dbReference type="InterPro" id="IPR004107">
    <property type="entry name" value="Integrase_SAM-like_N"/>
</dbReference>
<dbReference type="PROSITE" id="PS51898">
    <property type="entry name" value="TYR_RECOMBINASE"/>
    <property type="match status" value="1"/>
</dbReference>
<dbReference type="InterPro" id="IPR013762">
    <property type="entry name" value="Integrase-like_cat_sf"/>
</dbReference>
<name>A0A7C6Z3U0_9FIRM</name>
<dbReference type="Pfam" id="PF14657">
    <property type="entry name" value="Arm-DNA-bind_4"/>
    <property type="match status" value="1"/>
</dbReference>
<dbReference type="InterPro" id="IPR028259">
    <property type="entry name" value="AP2-like_int_N"/>
</dbReference>
<evidence type="ECO:0000256" key="1">
    <source>
        <dbReference type="ARBA" id="ARBA00003283"/>
    </source>
</evidence>
<comment type="caution">
    <text evidence="9">The sequence shown here is derived from an EMBL/GenBank/DDBJ whole genome shotgun (WGS) entry which is preliminary data.</text>
</comment>
<evidence type="ECO:0000259" key="7">
    <source>
        <dbReference type="PROSITE" id="PS51898"/>
    </source>
</evidence>
<dbReference type="Gene3D" id="1.10.443.10">
    <property type="entry name" value="Intergrase catalytic core"/>
    <property type="match status" value="1"/>
</dbReference>
<dbReference type="CDD" id="cd01189">
    <property type="entry name" value="INT_ICEBs1_C_like"/>
    <property type="match status" value="1"/>
</dbReference>
<dbReference type="GO" id="GO:0006310">
    <property type="term" value="P:DNA recombination"/>
    <property type="evidence" value="ECO:0007669"/>
    <property type="project" value="UniProtKB-KW"/>
</dbReference>
<evidence type="ECO:0000256" key="3">
    <source>
        <dbReference type="ARBA" id="ARBA00022908"/>
    </source>
</evidence>
<dbReference type="Proteomes" id="UP000553059">
    <property type="component" value="Unassembled WGS sequence"/>
</dbReference>
<feature type="domain" description="Core-binding (CB)" evidence="8">
    <location>
        <begin position="62"/>
        <end position="145"/>
    </location>
</feature>